<keyword evidence="2" id="KW-0472">Membrane</keyword>
<organism evidence="4 5">
    <name type="scientific">Streptomyces pyxinae</name>
    <dbReference type="NCBI Taxonomy" id="2970734"/>
    <lineage>
        <taxon>Bacteria</taxon>
        <taxon>Bacillati</taxon>
        <taxon>Actinomycetota</taxon>
        <taxon>Actinomycetes</taxon>
        <taxon>Kitasatosporales</taxon>
        <taxon>Streptomycetaceae</taxon>
        <taxon>Streptomyces</taxon>
    </lineage>
</organism>
<keyword evidence="5" id="KW-1185">Reference proteome</keyword>
<gene>
    <name evidence="4" type="ORF">NX801_02940</name>
</gene>
<feature type="region of interest" description="Disordered" evidence="1">
    <location>
        <begin position="119"/>
        <end position="159"/>
    </location>
</feature>
<accession>A0ABT2CB38</accession>
<feature type="signal peptide" evidence="3">
    <location>
        <begin position="1"/>
        <end position="26"/>
    </location>
</feature>
<dbReference type="Proteomes" id="UP001431313">
    <property type="component" value="Unassembled WGS sequence"/>
</dbReference>
<feature type="compositionally biased region" description="Basic and acidic residues" evidence="1">
    <location>
        <begin position="129"/>
        <end position="142"/>
    </location>
</feature>
<feature type="transmembrane region" description="Helical" evidence="2">
    <location>
        <begin position="247"/>
        <end position="269"/>
    </location>
</feature>
<sequence length="276" mass="28848">MRLRTALATAATATAALLAPLGPAGAAHGTPGDAPRTGQNRPPAVVAVPEREPACGDVAATTFPIGTRITGGPDSYQPGGGFRTWRVELTNTTAQPCRNIHPVVVLTDRDRSLRPAQIQLEFQPLAEGSRPEDSRTEGDRTEGPGTESSRSRPVTFEQTDRNELVGVLDDGLPGFTVPAHGTVTVPVRLAFTSDARPDEVTAAAAIVQRRGRDGDWVGESDAYRFVLADGDPVDETAGELPRTGRDLVAIGVGAAAVVLLGAGALLLAARLRGRKD</sequence>
<dbReference type="EMBL" id="JANUGQ010000001">
    <property type="protein sequence ID" value="MCS0634629.1"/>
    <property type="molecule type" value="Genomic_DNA"/>
</dbReference>
<keyword evidence="2" id="KW-0812">Transmembrane</keyword>
<evidence type="ECO:0008006" key="6">
    <source>
        <dbReference type="Google" id="ProtNLM"/>
    </source>
</evidence>
<dbReference type="RefSeq" id="WP_258785128.1">
    <property type="nucleotide sequence ID" value="NZ_JANUGQ010000001.1"/>
</dbReference>
<protein>
    <recommendedName>
        <fullName evidence="6">Gram-positive cocci surface proteins LPxTG domain-containing protein</fullName>
    </recommendedName>
</protein>
<evidence type="ECO:0000313" key="5">
    <source>
        <dbReference type="Proteomes" id="UP001431313"/>
    </source>
</evidence>
<feature type="chain" id="PRO_5046270615" description="Gram-positive cocci surface proteins LPxTG domain-containing protein" evidence="3">
    <location>
        <begin position="27"/>
        <end position="276"/>
    </location>
</feature>
<comment type="caution">
    <text evidence="4">The sequence shown here is derived from an EMBL/GenBank/DDBJ whole genome shotgun (WGS) entry which is preliminary data.</text>
</comment>
<reference evidence="4" key="1">
    <citation type="submission" date="2022-08" db="EMBL/GenBank/DDBJ databases">
        <authorList>
            <person name="Somphong A."/>
            <person name="Phongsopitanun W."/>
        </authorList>
    </citation>
    <scope>NUCLEOTIDE SEQUENCE</scope>
    <source>
        <strain evidence="4">LP05-1</strain>
    </source>
</reference>
<keyword evidence="2" id="KW-1133">Transmembrane helix</keyword>
<evidence type="ECO:0000256" key="3">
    <source>
        <dbReference type="SAM" id="SignalP"/>
    </source>
</evidence>
<evidence type="ECO:0000256" key="2">
    <source>
        <dbReference type="SAM" id="Phobius"/>
    </source>
</evidence>
<evidence type="ECO:0000313" key="4">
    <source>
        <dbReference type="EMBL" id="MCS0634629.1"/>
    </source>
</evidence>
<name>A0ABT2CB38_9ACTN</name>
<proteinExistence type="predicted"/>
<evidence type="ECO:0000256" key="1">
    <source>
        <dbReference type="SAM" id="MobiDB-lite"/>
    </source>
</evidence>
<feature type="region of interest" description="Disordered" evidence="1">
    <location>
        <begin position="24"/>
        <end position="43"/>
    </location>
</feature>
<keyword evidence="3" id="KW-0732">Signal</keyword>